<proteinExistence type="predicted"/>
<protein>
    <submittedName>
        <fullName evidence="1">Pilin</fullName>
    </submittedName>
</protein>
<organism evidence="1 2">
    <name type="scientific">Serratia plymuthica S13</name>
    <dbReference type="NCBI Taxonomy" id="1348660"/>
    <lineage>
        <taxon>Bacteria</taxon>
        <taxon>Pseudomonadati</taxon>
        <taxon>Pseudomonadota</taxon>
        <taxon>Gammaproteobacteria</taxon>
        <taxon>Enterobacterales</taxon>
        <taxon>Yersiniaceae</taxon>
        <taxon>Serratia</taxon>
    </lineage>
</organism>
<dbReference type="InterPro" id="IPR008966">
    <property type="entry name" value="Adhesion_dom_sf"/>
</dbReference>
<evidence type="ECO:0000313" key="2">
    <source>
        <dbReference type="Proteomes" id="UP000014900"/>
    </source>
</evidence>
<gene>
    <name evidence="1" type="ORF">M621_05720</name>
</gene>
<dbReference type="PANTHER" id="PTHR33420">
    <property type="entry name" value="FIMBRIAL SUBUNIT ELFA-RELATED"/>
    <property type="match status" value="1"/>
</dbReference>
<dbReference type="KEGG" id="sry:M621_05720"/>
<dbReference type="RefSeq" id="WP_006322375.1">
    <property type="nucleotide sequence ID" value="NC_021659.1"/>
</dbReference>
<dbReference type="Gene3D" id="2.60.40.1090">
    <property type="entry name" value="Fimbrial-type adhesion domain"/>
    <property type="match status" value="1"/>
</dbReference>
<evidence type="ECO:0000313" key="1">
    <source>
        <dbReference type="EMBL" id="AGP43362.1"/>
    </source>
</evidence>
<dbReference type="GO" id="GO:0043709">
    <property type="term" value="P:cell adhesion involved in single-species biofilm formation"/>
    <property type="evidence" value="ECO:0007669"/>
    <property type="project" value="TreeGrafter"/>
</dbReference>
<dbReference type="GO" id="GO:0009289">
    <property type="term" value="C:pilus"/>
    <property type="evidence" value="ECO:0007669"/>
    <property type="project" value="InterPro"/>
</dbReference>
<sequence>MYPLQGKWILLSVLSAQIMLHSPPSLSANQGRGEVAMNGRIIDSACAIDTESIDQTIKMATLPVSQIMRDGQSNRQKFSITLINCVLEKLKPGLNNWRYFEVTFDGREDGGNFGIDGSASGIALQISDEGGNVATPGLPMNKKEIHAGEMTFNYGLRLVGNRRVLKAGEYSSTVRFKIDYY</sequence>
<name>S4YD54_SERPL</name>
<dbReference type="InterPro" id="IPR036937">
    <property type="entry name" value="Adhesion_dom_fimbrial_sf"/>
</dbReference>
<dbReference type="PANTHER" id="PTHR33420:SF12">
    <property type="entry name" value="FIMBRIN-LIKE PROTEIN FIMI-RELATED"/>
    <property type="match status" value="1"/>
</dbReference>
<accession>S4YD54</accession>
<dbReference type="InterPro" id="IPR050263">
    <property type="entry name" value="Bact_Fimbrial_Adh_Pro"/>
</dbReference>
<dbReference type="AlphaFoldDB" id="S4YD54"/>
<reference evidence="1 2" key="1">
    <citation type="journal article" date="2013" name="Genome Announc.">
        <title>Genome Sequence of Serratia plymuthica Strain S13, an Endophyte with Germination- and Plant-Growth-Promoting Activity from the Flower of Styrian Oil Pumpkin.</title>
        <authorList>
            <person name="Muller H."/>
            <person name="Furnkranz M."/>
            <person name="Grube M."/>
            <person name="Berg G."/>
        </authorList>
    </citation>
    <scope>NUCLEOTIDE SEQUENCE [LARGE SCALE GENOMIC DNA]</scope>
    <source>
        <strain evidence="1">S13</strain>
    </source>
</reference>
<dbReference type="EMBL" id="CP006566">
    <property type="protein sequence ID" value="AGP43362.1"/>
    <property type="molecule type" value="Genomic_DNA"/>
</dbReference>
<dbReference type="PATRIC" id="fig|1348660.3.peg.1101"/>
<dbReference type="HOGENOM" id="CLU_088965_4_1_6"/>
<dbReference type="eggNOG" id="COG3539">
    <property type="taxonomic scope" value="Bacteria"/>
</dbReference>
<dbReference type="SUPFAM" id="SSF49401">
    <property type="entry name" value="Bacterial adhesins"/>
    <property type="match status" value="1"/>
</dbReference>
<dbReference type="Proteomes" id="UP000014900">
    <property type="component" value="Chromosome"/>
</dbReference>